<protein>
    <submittedName>
        <fullName evidence="7">Lipoma HMGIC fusion partner-like 2 protein</fullName>
    </submittedName>
</protein>
<name>A0ABM1F8K2_PRICU</name>
<organism evidence="6 7">
    <name type="scientific">Priapulus caudatus</name>
    <name type="common">Priapulid worm</name>
    <dbReference type="NCBI Taxonomy" id="37621"/>
    <lineage>
        <taxon>Eukaryota</taxon>
        <taxon>Metazoa</taxon>
        <taxon>Ecdysozoa</taxon>
        <taxon>Scalidophora</taxon>
        <taxon>Priapulida</taxon>
        <taxon>Priapulimorpha</taxon>
        <taxon>Priapulimorphida</taxon>
        <taxon>Priapulidae</taxon>
        <taxon>Priapulus</taxon>
    </lineage>
</organism>
<evidence type="ECO:0000256" key="1">
    <source>
        <dbReference type="ARBA" id="ARBA00004141"/>
    </source>
</evidence>
<reference evidence="7" key="1">
    <citation type="submission" date="2025-08" db="UniProtKB">
        <authorList>
            <consortium name="RefSeq"/>
        </authorList>
    </citation>
    <scope>IDENTIFICATION</scope>
</reference>
<comment type="subcellular location">
    <subcellularLocation>
        <location evidence="1">Membrane</location>
        <topology evidence="1">Multi-pass membrane protein</topology>
    </subcellularLocation>
</comment>
<keyword evidence="4 5" id="KW-0472">Membrane</keyword>
<dbReference type="Proteomes" id="UP000695022">
    <property type="component" value="Unplaced"/>
</dbReference>
<keyword evidence="2 5" id="KW-0812">Transmembrane</keyword>
<dbReference type="RefSeq" id="XP_014680773.1">
    <property type="nucleotide sequence ID" value="XM_014825287.1"/>
</dbReference>
<keyword evidence="6" id="KW-1185">Reference proteome</keyword>
<gene>
    <name evidence="7" type="primary">LOC106820743</name>
</gene>
<keyword evidence="3 5" id="KW-1133">Transmembrane helix</keyword>
<evidence type="ECO:0000256" key="3">
    <source>
        <dbReference type="ARBA" id="ARBA00022989"/>
    </source>
</evidence>
<feature type="transmembrane region" description="Helical" evidence="5">
    <location>
        <begin position="153"/>
        <end position="177"/>
    </location>
</feature>
<proteinExistence type="predicted"/>
<accession>A0ABM1F8K2</accession>
<evidence type="ECO:0000256" key="2">
    <source>
        <dbReference type="ARBA" id="ARBA00022692"/>
    </source>
</evidence>
<dbReference type="InterPro" id="IPR019372">
    <property type="entry name" value="LHFPL"/>
</dbReference>
<evidence type="ECO:0000256" key="4">
    <source>
        <dbReference type="ARBA" id="ARBA00023136"/>
    </source>
</evidence>
<dbReference type="Pfam" id="PF10242">
    <property type="entry name" value="L_HMGIC_fpl"/>
    <property type="match status" value="1"/>
</dbReference>
<dbReference type="GeneID" id="106820743"/>
<evidence type="ECO:0000313" key="7">
    <source>
        <dbReference type="RefSeq" id="XP_014680773.1"/>
    </source>
</evidence>
<feature type="transmembrane region" description="Helical" evidence="5">
    <location>
        <begin position="20"/>
        <end position="49"/>
    </location>
</feature>
<feature type="transmembrane region" description="Helical" evidence="5">
    <location>
        <begin position="117"/>
        <end position="141"/>
    </location>
</feature>
<dbReference type="PANTHER" id="PTHR12489:SF19">
    <property type="entry name" value="LHFPL TETRASPAN SUBFAMILY MEMBER 2 PROTEIN"/>
    <property type="match status" value="1"/>
</dbReference>
<dbReference type="Gene3D" id="1.20.140.150">
    <property type="match status" value="1"/>
</dbReference>
<evidence type="ECO:0000256" key="5">
    <source>
        <dbReference type="SAM" id="Phobius"/>
    </source>
</evidence>
<sequence length="225" mass="24530">MKSQQVIVTSSATKLKTEKVPCVVIVTCRTLLWLLLTCVTGLVIVAAVMSPQWIVGPPDPVAATPGELSTQSDAPYYVTLGIYNRCTRLQTYDAFFSDACAPFVEGLNMLDQTWSNFWKTAVIFFGIGLLLLLITIATGLLGLCVQAMCKKSLFVICGLVQAIAGLFFIVAVVMYPVGWGSTRVQHLCGTNSGIFVIDKCKLDVTDVRESRVNPKIFSDDFDGSR</sequence>
<evidence type="ECO:0000313" key="6">
    <source>
        <dbReference type="Proteomes" id="UP000695022"/>
    </source>
</evidence>
<dbReference type="PANTHER" id="PTHR12489">
    <property type="entry name" value="LIPOMA HMGIC FUSION PARTNER-LIKE PROTEIN"/>
    <property type="match status" value="1"/>
</dbReference>